<feature type="region of interest" description="Disordered" evidence="3">
    <location>
        <begin position="1"/>
        <end position="36"/>
    </location>
</feature>
<comment type="similarity">
    <text evidence="1">Belongs to the SEN54 family.</text>
</comment>
<accession>A0A4Z0A9U7</accession>
<proteinExistence type="inferred from homology"/>
<dbReference type="PANTHER" id="PTHR21027:SF1">
    <property type="entry name" value="TRNA-SPLICING ENDONUCLEASE SUBUNIT SEN54"/>
    <property type="match status" value="1"/>
</dbReference>
<gene>
    <name evidence="5" type="ORF">EWM64_g165</name>
</gene>
<name>A0A4Z0A9U7_9AGAM</name>
<feature type="domain" description="tRNA-splicing endonuclease subunit Sen54 N-terminal" evidence="4">
    <location>
        <begin position="81"/>
        <end position="159"/>
    </location>
</feature>
<dbReference type="InterPro" id="IPR024337">
    <property type="entry name" value="tRNA_splic_suSen54"/>
</dbReference>
<evidence type="ECO:0000313" key="5">
    <source>
        <dbReference type="EMBL" id="TFY83842.1"/>
    </source>
</evidence>
<protein>
    <recommendedName>
        <fullName evidence="4">tRNA-splicing endonuclease subunit Sen54 N-terminal domain-containing protein</fullName>
    </recommendedName>
</protein>
<evidence type="ECO:0000256" key="3">
    <source>
        <dbReference type="SAM" id="MobiDB-lite"/>
    </source>
</evidence>
<dbReference type="AlphaFoldDB" id="A0A4Z0A9U7"/>
<evidence type="ECO:0000256" key="1">
    <source>
        <dbReference type="ARBA" id="ARBA00005736"/>
    </source>
</evidence>
<dbReference type="GO" id="GO:0000214">
    <property type="term" value="C:tRNA-intron endonuclease complex"/>
    <property type="evidence" value="ECO:0007669"/>
    <property type="project" value="TreeGrafter"/>
</dbReference>
<dbReference type="GO" id="GO:0000379">
    <property type="term" value="P:tRNA-type intron splice site recognition and cleavage"/>
    <property type="evidence" value="ECO:0007669"/>
    <property type="project" value="TreeGrafter"/>
</dbReference>
<dbReference type="Pfam" id="PF12928">
    <property type="entry name" value="tRNA_int_end_N2"/>
    <property type="match status" value="1"/>
</dbReference>
<dbReference type="Proteomes" id="UP000298061">
    <property type="component" value="Unassembled WGS sequence"/>
</dbReference>
<dbReference type="EMBL" id="SFCI01000007">
    <property type="protein sequence ID" value="TFY83842.1"/>
    <property type="molecule type" value="Genomic_DNA"/>
</dbReference>
<dbReference type="OrthoDB" id="408683at2759"/>
<organism evidence="5 6">
    <name type="scientific">Hericium alpestre</name>
    <dbReference type="NCBI Taxonomy" id="135208"/>
    <lineage>
        <taxon>Eukaryota</taxon>
        <taxon>Fungi</taxon>
        <taxon>Dikarya</taxon>
        <taxon>Basidiomycota</taxon>
        <taxon>Agaricomycotina</taxon>
        <taxon>Agaricomycetes</taxon>
        <taxon>Russulales</taxon>
        <taxon>Hericiaceae</taxon>
        <taxon>Hericium</taxon>
    </lineage>
</organism>
<comment type="caution">
    <text evidence="5">The sequence shown here is derived from an EMBL/GenBank/DDBJ whole genome shotgun (WGS) entry which is preliminary data.</text>
</comment>
<feature type="region of interest" description="Disordered" evidence="3">
    <location>
        <begin position="337"/>
        <end position="367"/>
    </location>
</feature>
<sequence>MDDFLEEPRPEPIQQVNPDMHEDDEESSADEDGGLDWTKLSSLSLIKPVIPKRGEKDFEPTTAGGSGLQLHNLDRARNAMFEALGATRAISSRNVSYAIWYPSIARARITTARGSQLNTLGHSVARPTGSSIEGKIRKGLELLPEETLYLIEKGSLFCWKDVDTVPIEESGSEDAPWGVPMSVQQAFAELIGKEDLTLERYQVFSYLKRLGYSVMRAAPPSPAYPAAAPYPPTPKPASQRRSLFDLILSPLSPSLFRSLRFLQSGHSVPLRSSPLPSSESHGTSSPYKVFWHLYKPNTPFRKTAPPPPDFSIVVVNARTTPMPTLAEFTDLFKDLPIAPPPLPRQRRPVPSTAPAPHATQSKDGISKVPASQATLLHRLLSYVPFLSRRSPAEQNEKPVGKPFERRVNPFMALRQGNKIVVIAAVDAGSVSFFRFGEGAFSEWPMA</sequence>
<keyword evidence="6" id="KW-1185">Reference proteome</keyword>
<feature type="compositionally biased region" description="Acidic residues" evidence="3">
    <location>
        <begin position="21"/>
        <end position="34"/>
    </location>
</feature>
<dbReference type="PANTHER" id="PTHR21027">
    <property type="entry name" value="TRNA-SPLICING ENDONUCLEASE SUBUNIT SEN54"/>
    <property type="match status" value="1"/>
</dbReference>
<feature type="compositionally biased region" description="Polar residues" evidence="3">
    <location>
        <begin position="358"/>
        <end position="367"/>
    </location>
</feature>
<dbReference type="STRING" id="135208.A0A4Z0A9U7"/>
<reference evidence="5 6" key="1">
    <citation type="submission" date="2019-02" db="EMBL/GenBank/DDBJ databases">
        <title>Genome sequencing of the rare red list fungi Hericium alpestre (H. flagellum).</title>
        <authorList>
            <person name="Buettner E."/>
            <person name="Kellner H."/>
        </authorList>
    </citation>
    <scope>NUCLEOTIDE SEQUENCE [LARGE SCALE GENOMIC DNA]</scope>
    <source>
        <strain evidence="5 6">DSM 108284</strain>
    </source>
</reference>
<keyword evidence="2" id="KW-0819">tRNA processing</keyword>
<evidence type="ECO:0000313" key="6">
    <source>
        <dbReference type="Proteomes" id="UP000298061"/>
    </source>
</evidence>
<dbReference type="InterPro" id="IPR024336">
    <property type="entry name" value="tRNA_splic_suSen54_N"/>
</dbReference>
<evidence type="ECO:0000259" key="4">
    <source>
        <dbReference type="Pfam" id="PF12928"/>
    </source>
</evidence>
<evidence type="ECO:0000256" key="2">
    <source>
        <dbReference type="ARBA" id="ARBA00022694"/>
    </source>
</evidence>
<feature type="compositionally biased region" description="Basic and acidic residues" evidence="3">
    <location>
        <begin position="1"/>
        <end position="10"/>
    </location>
</feature>